<sequence length="280" mass="30517">MRDSSNNQIAKVSKYPVNRSVYKETDQFERVKFEVNCFSRVRVLTSGSGPASDSKFQNPKLSGSGSGPKNLIPKFRVRVGFGFRLTTRNPNQQEFFATTNAKKLKKKIKVLTTLAKTFGFGFGSLQTGFGFFGFGLPSGFGSVVSGSGSGFGFDLLVRVRVRVLANGFRVLRVRVALGFRISGIGFGFGFRICKNPTREKHYFLLSPQTCFTVKHSPSATGALSTSKSSTFPPPSWTGLNASSVKLSLSKNSIEPTDSSSSIPSRTEAHSTQRCRLLCST</sequence>
<feature type="transmembrane region" description="Helical" evidence="2">
    <location>
        <begin position="171"/>
        <end position="190"/>
    </location>
</feature>
<keyword evidence="2" id="KW-0812">Transmembrane</keyword>
<evidence type="ECO:0000313" key="3">
    <source>
        <dbReference type="EMBL" id="OXA51645.1"/>
    </source>
</evidence>
<dbReference type="AlphaFoldDB" id="A0A226E1L8"/>
<dbReference type="EMBL" id="LNIX01000007">
    <property type="protein sequence ID" value="OXA51645.1"/>
    <property type="molecule type" value="Genomic_DNA"/>
</dbReference>
<keyword evidence="2" id="KW-0472">Membrane</keyword>
<evidence type="ECO:0000256" key="1">
    <source>
        <dbReference type="SAM" id="MobiDB-lite"/>
    </source>
</evidence>
<proteinExistence type="predicted"/>
<evidence type="ECO:0000256" key="2">
    <source>
        <dbReference type="SAM" id="Phobius"/>
    </source>
</evidence>
<feature type="transmembrane region" description="Helical" evidence="2">
    <location>
        <begin position="110"/>
        <end position="134"/>
    </location>
</feature>
<keyword evidence="2" id="KW-1133">Transmembrane helix</keyword>
<protein>
    <submittedName>
        <fullName evidence="3">Uncharacterized protein</fullName>
    </submittedName>
</protein>
<evidence type="ECO:0000313" key="4">
    <source>
        <dbReference type="Proteomes" id="UP000198287"/>
    </source>
</evidence>
<organism evidence="3 4">
    <name type="scientific">Folsomia candida</name>
    <name type="common">Springtail</name>
    <dbReference type="NCBI Taxonomy" id="158441"/>
    <lineage>
        <taxon>Eukaryota</taxon>
        <taxon>Metazoa</taxon>
        <taxon>Ecdysozoa</taxon>
        <taxon>Arthropoda</taxon>
        <taxon>Hexapoda</taxon>
        <taxon>Collembola</taxon>
        <taxon>Entomobryomorpha</taxon>
        <taxon>Isotomoidea</taxon>
        <taxon>Isotomidae</taxon>
        <taxon>Proisotominae</taxon>
        <taxon>Folsomia</taxon>
    </lineage>
</organism>
<feature type="region of interest" description="Disordered" evidence="1">
    <location>
        <begin position="46"/>
        <end position="68"/>
    </location>
</feature>
<feature type="compositionally biased region" description="Polar residues" evidence="1">
    <location>
        <begin position="46"/>
        <end position="63"/>
    </location>
</feature>
<dbReference type="Proteomes" id="UP000198287">
    <property type="component" value="Unassembled WGS sequence"/>
</dbReference>
<reference evidence="3 4" key="1">
    <citation type="submission" date="2015-12" db="EMBL/GenBank/DDBJ databases">
        <title>The genome of Folsomia candida.</title>
        <authorList>
            <person name="Faddeeva A."/>
            <person name="Derks M.F."/>
            <person name="Anvar Y."/>
            <person name="Smit S."/>
            <person name="Van Straalen N."/>
            <person name="Roelofs D."/>
        </authorList>
    </citation>
    <scope>NUCLEOTIDE SEQUENCE [LARGE SCALE GENOMIC DNA]</scope>
    <source>
        <strain evidence="3 4">VU population</strain>
        <tissue evidence="3">Whole body</tissue>
    </source>
</reference>
<name>A0A226E1L8_FOLCA</name>
<comment type="caution">
    <text evidence="3">The sequence shown here is derived from an EMBL/GenBank/DDBJ whole genome shotgun (WGS) entry which is preliminary data.</text>
</comment>
<keyword evidence="4" id="KW-1185">Reference proteome</keyword>
<gene>
    <name evidence="3" type="ORF">Fcan01_13904</name>
</gene>
<accession>A0A226E1L8</accession>